<reference evidence="4" key="2">
    <citation type="submission" date="2010-01" db="EMBL/GenBank/DDBJ databases">
        <title>The complete genome of Conexibacter woesei DSM 14684.</title>
        <authorList>
            <consortium name="US DOE Joint Genome Institute (JGI-PGF)"/>
            <person name="Lucas S."/>
            <person name="Copeland A."/>
            <person name="Lapidus A."/>
            <person name="Glavina del Rio T."/>
            <person name="Dalin E."/>
            <person name="Tice H."/>
            <person name="Bruce D."/>
            <person name="Goodwin L."/>
            <person name="Pitluck S."/>
            <person name="Kyrpides N."/>
            <person name="Mavromatis K."/>
            <person name="Ivanova N."/>
            <person name="Mikhailova N."/>
            <person name="Chertkov O."/>
            <person name="Brettin T."/>
            <person name="Detter J.C."/>
            <person name="Han C."/>
            <person name="Larimer F."/>
            <person name="Land M."/>
            <person name="Hauser L."/>
            <person name="Markowitz V."/>
            <person name="Cheng J.-F."/>
            <person name="Hugenholtz P."/>
            <person name="Woyke T."/>
            <person name="Wu D."/>
            <person name="Pukall R."/>
            <person name="Steenblock K."/>
            <person name="Schneider S."/>
            <person name="Klenk H.-P."/>
            <person name="Eisen J.A."/>
        </authorList>
    </citation>
    <scope>NUCLEOTIDE SEQUENCE [LARGE SCALE GENOMIC DNA]</scope>
    <source>
        <strain evidence="4">DSM 14684 / CIP 108061 / JCM 11494 / NBRC 100937 / ID131577</strain>
    </source>
</reference>
<dbReference type="KEGG" id="cwo:Cwoe_0753"/>
<dbReference type="PANTHER" id="PTHR42957:SF1">
    <property type="entry name" value="HELICASE MJ1565-RELATED"/>
    <property type="match status" value="1"/>
</dbReference>
<dbReference type="InterPro" id="IPR002543">
    <property type="entry name" value="FtsK_dom"/>
</dbReference>
<protein>
    <submittedName>
        <fullName evidence="3">Uncharacterized protein</fullName>
    </submittedName>
</protein>
<feature type="domain" description="FtsK" evidence="1">
    <location>
        <begin position="368"/>
        <end position="424"/>
    </location>
</feature>
<dbReference type="Proteomes" id="UP000008229">
    <property type="component" value="Chromosome"/>
</dbReference>
<dbReference type="InterPro" id="IPR008571">
    <property type="entry name" value="HerA-like"/>
</dbReference>
<dbReference type="HOGENOM" id="CLU_041523_0_0_11"/>
<dbReference type="Gene3D" id="3.40.50.300">
    <property type="entry name" value="P-loop containing nucleotide triphosphate hydrolases"/>
    <property type="match status" value="2"/>
</dbReference>
<dbReference type="GO" id="GO:0005524">
    <property type="term" value="F:ATP binding"/>
    <property type="evidence" value="ECO:0007669"/>
    <property type="project" value="InterPro"/>
</dbReference>
<sequence>MMGSMTAFEALPSRLADYRALREQLERAVLPLASSLDGRRFTVQASLHDLRLRPGGYVALDGGDGGTRLGLLESLELVREEAANLALPVDRAVLESISTRLVVRSARGAGRLVDDDPRTFHDATARPATPVEVAAWLEQRGGARAPLPVGELSTAPGVPYALDARGFDRHTFFCGQSGSGKTYSLGVVLEQLLLRTELRVIVLDPNSDFVRLREAHPGADAGAAATWAQAAASIVVHGAQPAADSADERLRLRFPELTSAAHAALLRLDPIDDREEYAELARLLADERPRDFAALERTLAGDGMRIATRARNLGVDRFAVWAREQQGSLLDALDRDDWRCLVVDLGALPDQQEQALVSGALLTRLWERRAARRPLLVVIDEAHNVCPAAPGDALTALATDAAVRIAAEGRKFGIYLLAATQRPQKVHQNVVSQCDNLVLMRLNSAADAAYAASVFSFVPAALIEQATLFGLGESLVAGRISPQPAFVRFGARVAQEGGADVPADWA</sequence>
<dbReference type="SUPFAM" id="SSF52540">
    <property type="entry name" value="P-loop containing nucleoside triphosphate hydrolases"/>
    <property type="match status" value="1"/>
</dbReference>
<evidence type="ECO:0000259" key="2">
    <source>
        <dbReference type="Pfam" id="PF01935"/>
    </source>
</evidence>
<dbReference type="STRING" id="469383.Cwoe_0753"/>
<feature type="domain" description="Helicase HerA central" evidence="2">
    <location>
        <begin position="148"/>
        <end position="282"/>
    </location>
</feature>
<reference evidence="3 4" key="1">
    <citation type="journal article" date="2010" name="Stand. Genomic Sci.">
        <title>Complete genome sequence of Conexibacter woesei type strain (ID131577).</title>
        <authorList>
            <person name="Pukall R."/>
            <person name="Lapidus A."/>
            <person name="Glavina Del Rio T."/>
            <person name="Copeland A."/>
            <person name="Tice H."/>
            <person name="Cheng J.-F."/>
            <person name="Lucas S."/>
            <person name="Chen F."/>
            <person name="Nolan M."/>
            <person name="Bruce D."/>
            <person name="Goodwin L."/>
            <person name="Pitluck S."/>
            <person name="Mavromatis K."/>
            <person name="Ivanova N."/>
            <person name="Ovchinnikova G."/>
            <person name="Pati A."/>
            <person name="Chen A."/>
            <person name="Palaniappan K."/>
            <person name="Land M."/>
            <person name="Hauser L."/>
            <person name="Chang Y.-J."/>
            <person name="Jeffries C.D."/>
            <person name="Chain P."/>
            <person name="Meincke L."/>
            <person name="Sims D."/>
            <person name="Brettin T."/>
            <person name="Detter J.C."/>
            <person name="Rohde M."/>
            <person name="Goeker M."/>
            <person name="Bristow J."/>
            <person name="Eisen J.A."/>
            <person name="Markowitz V."/>
            <person name="Kyrpides N.C."/>
            <person name="Klenk H.-P."/>
            <person name="Hugenholtz P."/>
        </authorList>
    </citation>
    <scope>NUCLEOTIDE SEQUENCE [LARGE SCALE GENOMIC DNA]</scope>
    <source>
        <strain evidence="4">DSM 14684 / CIP 108061 / JCM 11494 / NBRC 100937 / ID131577</strain>
    </source>
</reference>
<gene>
    <name evidence="3" type="ordered locus">Cwoe_0753</name>
</gene>
<dbReference type="InterPro" id="IPR002789">
    <property type="entry name" value="HerA_central"/>
</dbReference>
<name>D3FAB7_CONWI</name>
<dbReference type="AlphaFoldDB" id="D3FAB7"/>
<dbReference type="EMBL" id="CP001854">
    <property type="protein sequence ID" value="ADB49186.1"/>
    <property type="molecule type" value="Genomic_DNA"/>
</dbReference>
<keyword evidence="4" id="KW-1185">Reference proteome</keyword>
<proteinExistence type="predicted"/>
<dbReference type="PANTHER" id="PTHR42957">
    <property type="entry name" value="HELICASE MJ1565-RELATED"/>
    <property type="match status" value="1"/>
</dbReference>
<organism evidence="3 4">
    <name type="scientific">Conexibacter woesei (strain DSM 14684 / CCUG 47730 / CIP 108061 / JCM 11494 / NBRC 100937 / ID131577)</name>
    <dbReference type="NCBI Taxonomy" id="469383"/>
    <lineage>
        <taxon>Bacteria</taxon>
        <taxon>Bacillati</taxon>
        <taxon>Actinomycetota</taxon>
        <taxon>Thermoleophilia</taxon>
        <taxon>Solirubrobacterales</taxon>
        <taxon>Conexibacteraceae</taxon>
        <taxon>Conexibacter</taxon>
    </lineage>
</organism>
<evidence type="ECO:0000313" key="4">
    <source>
        <dbReference type="Proteomes" id="UP000008229"/>
    </source>
</evidence>
<dbReference type="Pfam" id="PF01580">
    <property type="entry name" value="FtsK_SpoIIIE"/>
    <property type="match status" value="1"/>
</dbReference>
<evidence type="ECO:0000313" key="3">
    <source>
        <dbReference type="EMBL" id="ADB49186.1"/>
    </source>
</evidence>
<evidence type="ECO:0000259" key="1">
    <source>
        <dbReference type="Pfam" id="PF01580"/>
    </source>
</evidence>
<dbReference type="GO" id="GO:0003677">
    <property type="term" value="F:DNA binding"/>
    <property type="evidence" value="ECO:0007669"/>
    <property type="project" value="InterPro"/>
</dbReference>
<dbReference type="InterPro" id="IPR027417">
    <property type="entry name" value="P-loop_NTPase"/>
</dbReference>
<dbReference type="eggNOG" id="COG0433">
    <property type="taxonomic scope" value="Bacteria"/>
</dbReference>
<accession>D3FAB7</accession>
<dbReference type="Pfam" id="PF01935">
    <property type="entry name" value="DUF87"/>
    <property type="match status" value="1"/>
</dbReference>